<dbReference type="InterPro" id="IPR037493">
    <property type="entry name" value="ExoIII-like"/>
</dbReference>
<gene>
    <name evidence="10" type="ORF">GA0070614_5130</name>
</gene>
<keyword evidence="2 6" id="KW-0479">Metal-binding</keyword>
<feature type="region of interest" description="Disordered" evidence="8">
    <location>
        <begin position="186"/>
        <end position="306"/>
    </location>
</feature>
<dbReference type="GO" id="GO:0008311">
    <property type="term" value="F:double-stranded DNA 3'-5' DNA exonuclease activity"/>
    <property type="evidence" value="ECO:0007669"/>
    <property type="project" value="InterPro"/>
</dbReference>
<organism evidence="10 11">
    <name type="scientific">Micromonospora coxensis</name>
    <dbReference type="NCBI Taxonomy" id="356852"/>
    <lineage>
        <taxon>Bacteria</taxon>
        <taxon>Bacillati</taxon>
        <taxon>Actinomycetota</taxon>
        <taxon>Actinomycetes</taxon>
        <taxon>Micromonosporales</taxon>
        <taxon>Micromonosporaceae</taxon>
        <taxon>Micromonospora</taxon>
    </lineage>
</organism>
<feature type="compositionally biased region" description="Basic residues" evidence="8">
    <location>
        <begin position="254"/>
        <end position="293"/>
    </location>
</feature>
<evidence type="ECO:0000256" key="2">
    <source>
        <dbReference type="ARBA" id="ARBA00022723"/>
    </source>
</evidence>
<feature type="binding site" evidence="6">
    <location>
        <position position="563"/>
    </location>
    <ligand>
        <name>Mg(2+)</name>
        <dbReference type="ChEBI" id="CHEBI:18420"/>
        <label>1</label>
    </ligand>
</feature>
<dbReference type="InterPro" id="IPR020847">
    <property type="entry name" value="AP_endonuclease_F1_BS"/>
</dbReference>
<feature type="binding site" evidence="6">
    <location>
        <position position="465"/>
    </location>
    <ligand>
        <name>Mg(2+)</name>
        <dbReference type="ChEBI" id="CHEBI:18420"/>
        <label>1</label>
    </ligand>
</feature>
<name>A0A1C5JR03_9ACTN</name>
<dbReference type="InterPro" id="IPR043519">
    <property type="entry name" value="NT_sf"/>
</dbReference>
<dbReference type="InterPro" id="IPR005135">
    <property type="entry name" value="Endo/exonuclease/phosphatase"/>
</dbReference>
<dbReference type="GO" id="GO:0006281">
    <property type="term" value="P:DNA repair"/>
    <property type="evidence" value="ECO:0007669"/>
    <property type="project" value="InterPro"/>
</dbReference>
<feature type="active site" description="Proton donor/acceptor" evidence="5">
    <location>
        <position position="463"/>
    </location>
</feature>
<feature type="binding site" evidence="6">
    <location>
        <position position="564"/>
    </location>
    <ligand>
        <name>Mg(2+)</name>
        <dbReference type="ChEBI" id="CHEBI:18420"/>
        <label>1</label>
    </ligand>
</feature>
<dbReference type="GO" id="GO:0046872">
    <property type="term" value="F:metal ion binding"/>
    <property type="evidence" value="ECO:0007669"/>
    <property type="project" value="UniProtKB-KW"/>
</dbReference>
<feature type="active site" description="Proton acceptor" evidence="5">
    <location>
        <position position="564"/>
    </location>
</feature>
<evidence type="ECO:0000256" key="3">
    <source>
        <dbReference type="ARBA" id="ARBA00022801"/>
    </source>
</evidence>
<evidence type="ECO:0000256" key="7">
    <source>
        <dbReference type="PIRSR" id="PIRSR604808-3"/>
    </source>
</evidence>
<feature type="binding site" evidence="6">
    <location>
        <position position="463"/>
    </location>
    <ligand>
        <name>Mg(2+)</name>
        <dbReference type="ChEBI" id="CHEBI:18420"/>
        <label>1</label>
    </ligand>
</feature>
<dbReference type="InterPro" id="IPR036691">
    <property type="entry name" value="Endo/exonu/phosph_ase_sf"/>
</dbReference>
<evidence type="ECO:0000256" key="4">
    <source>
        <dbReference type="ARBA" id="ARBA00022842"/>
    </source>
</evidence>
<evidence type="ECO:0000256" key="6">
    <source>
        <dbReference type="PIRSR" id="PIRSR604808-2"/>
    </source>
</evidence>
<dbReference type="Proteomes" id="UP000198215">
    <property type="component" value="Chromosome I"/>
</dbReference>
<dbReference type="NCBIfam" id="TIGR00195">
    <property type="entry name" value="exoDNase_III"/>
    <property type="match status" value="1"/>
</dbReference>
<dbReference type="SUPFAM" id="SSF56219">
    <property type="entry name" value="DNase I-like"/>
    <property type="match status" value="1"/>
</dbReference>
<dbReference type="CDD" id="cd09086">
    <property type="entry name" value="ExoIII-like_AP-endo"/>
    <property type="match status" value="1"/>
</dbReference>
<dbReference type="GO" id="GO:0003677">
    <property type="term" value="F:DNA binding"/>
    <property type="evidence" value="ECO:0007669"/>
    <property type="project" value="InterPro"/>
</dbReference>
<keyword evidence="3" id="KW-0378">Hydrolase</keyword>
<reference evidence="11" key="1">
    <citation type="submission" date="2016-06" db="EMBL/GenBank/DDBJ databases">
        <authorList>
            <person name="Varghese N."/>
            <person name="Submissions Spin"/>
        </authorList>
    </citation>
    <scope>NUCLEOTIDE SEQUENCE [LARGE SCALE GENOMIC DNA]</scope>
    <source>
        <strain evidence="11">DSM 45161</strain>
    </source>
</reference>
<evidence type="ECO:0000313" key="11">
    <source>
        <dbReference type="Proteomes" id="UP000198215"/>
    </source>
</evidence>
<feature type="site" description="Transition state stabilizer" evidence="7">
    <location>
        <position position="465"/>
    </location>
</feature>
<keyword evidence="4 6" id="KW-0460">Magnesium</keyword>
<evidence type="ECO:0000256" key="1">
    <source>
        <dbReference type="ARBA" id="ARBA00007092"/>
    </source>
</evidence>
<dbReference type="InterPro" id="IPR004808">
    <property type="entry name" value="AP_endonuc_1"/>
</dbReference>
<evidence type="ECO:0000256" key="8">
    <source>
        <dbReference type="SAM" id="MobiDB-lite"/>
    </source>
</evidence>
<feature type="domain" description="Endonuclease/exonuclease/phosphatase" evidence="9">
    <location>
        <begin position="319"/>
        <end position="564"/>
    </location>
</feature>
<feature type="active site" evidence="5">
    <location>
        <position position="422"/>
    </location>
</feature>
<dbReference type="Gene3D" id="3.30.460.10">
    <property type="entry name" value="Beta Polymerase, domain 2"/>
    <property type="match status" value="1"/>
</dbReference>
<dbReference type="PROSITE" id="PS51435">
    <property type="entry name" value="AP_NUCLEASE_F1_4"/>
    <property type="match status" value="1"/>
</dbReference>
<accession>A0A1C5JR03</accession>
<protein>
    <submittedName>
        <fullName evidence="10">Exodeoxyribonuclease III</fullName>
    </submittedName>
</protein>
<comment type="cofactor">
    <cofactor evidence="6">
        <name>Mg(2+)</name>
        <dbReference type="ChEBI" id="CHEBI:18420"/>
    </cofactor>
    <cofactor evidence="6">
        <name>Mn(2+)</name>
        <dbReference type="ChEBI" id="CHEBI:29035"/>
    </cofactor>
    <text evidence="6">Probably binds two magnesium or manganese ions per subunit.</text>
</comment>
<keyword evidence="11" id="KW-1185">Reference proteome</keyword>
<evidence type="ECO:0000259" key="9">
    <source>
        <dbReference type="Pfam" id="PF03372"/>
    </source>
</evidence>
<feature type="compositionally biased region" description="Basic residues" evidence="8">
    <location>
        <begin position="205"/>
        <end position="216"/>
    </location>
</feature>
<feature type="site" description="Interaction with DNA substrate" evidence="7">
    <location>
        <position position="564"/>
    </location>
</feature>
<dbReference type="EMBL" id="LT607753">
    <property type="protein sequence ID" value="SCG73025.1"/>
    <property type="molecule type" value="Genomic_DNA"/>
</dbReference>
<dbReference type="NCBIfam" id="TIGR00633">
    <property type="entry name" value="xth"/>
    <property type="match status" value="1"/>
</dbReference>
<dbReference type="GO" id="GO:0004519">
    <property type="term" value="F:endonuclease activity"/>
    <property type="evidence" value="ECO:0007669"/>
    <property type="project" value="InterPro"/>
</dbReference>
<dbReference type="PANTHER" id="PTHR43250:SF2">
    <property type="entry name" value="EXODEOXYRIBONUCLEASE III"/>
    <property type="match status" value="1"/>
</dbReference>
<proteinExistence type="inferred from homology"/>
<feature type="binding site" evidence="6">
    <location>
        <position position="322"/>
    </location>
    <ligand>
        <name>Mg(2+)</name>
        <dbReference type="ChEBI" id="CHEBI:18420"/>
        <label>1</label>
    </ligand>
</feature>
<evidence type="ECO:0000313" key="10">
    <source>
        <dbReference type="EMBL" id="SCG73025.1"/>
    </source>
</evidence>
<dbReference type="AlphaFoldDB" id="A0A1C5JR03"/>
<comment type="similarity">
    <text evidence="1">Belongs to the DNA repair enzymes AP/ExoA family.</text>
</comment>
<dbReference type="Gene3D" id="3.60.10.10">
    <property type="entry name" value="Endonuclease/exonuclease/phosphatase"/>
    <property type="match status" value="1"/>
</dbReference>
<evidence type="ECO:0000256" key="5">
    <source>
        <dbReference type="PIRSR" id="PIRSR604808-1"/>
    </source>
</evidence>
<dbReference type="PROSITE" id="PS00726">
    <property type="entry name" value="AP_NUCLEASE_F1_1"/>
    <property type="match status" value="1"/>
</dbReference>
<feature type="compositionally biased region" description="Low complexity" evidence="8">
    <location>
        <begin position="217"/>
        <end position="232"/>
    </location>
</feature>
<sequence length="580" mass="63557">MHPMLRRLDELAAHLATRPDTVALLGLGSAGAAHDRLDAHSDLDFFLVVADDAVARYVDSVDWLAAPCPVAYSFANERHGRKALYADGIFVEYAVFTVGELAGLSFTGARVVWQRPDAPTGLAESGAPPPPATPYDTVEFHLGEALTNLYVGLHREARGERLTASRFIQSYAVDRVLALARLTSPGTAHRRTGAIRSTRPGGWSRRTRRRSCRWRRWSPVTGPTGTPPGRRSTGCRRGSRCTRYSVRRSGACWRPRRTPPGRRHPARTPGRSRRPDRHRRPGPPRWTAPRRRPDRAARRGTAETAGRVRMRQAGDMRLATWNVNSVKARLPRLLDWLAGTGPDVVCLQETKCPDGAFPVAEVGELGYEVASHSDGRWNGVAILSRVGLADVTVGFPGEPGFPEPEARAISATCDGVRVWSVYVPNGRAPDDPHYAYKLSWFAALRDALEPELDSGGPVAVCGDFNVAPTDDDVWDPALFVTSTHVTPAERAALAALRDLGLSDVVPTPMKGPHPYTYWDYRAGMFHQNKGMRIDLVYASAAFARAVRSAYVDREARKGKGPSDHAPIVVDADLVPAVESF</sequence>
<dbReference type="Pfam" id="PF03372">
    <property type="entry name" value="Exo_endo_phos"/>
    <property type="match status" value="1"/>
</dbReference>
<feature type="binding site" evidence="6">
    <location>
        <position position="349"/>
    </location>
    <ligand>
        <name>Mg(2+)</name>
        <dbReference type="ChEBI" id="CHEBI:18420"/>
        <label>1</label>
    </ligand>
</feature>
<keyword evidence="6" id="KW-0464">Manganese</keyword>
<feature type="site" description="Important for catalytic activity" evidence="7">
    <location>
        <position position="534"/>
    </location>
</feature>
<dbReference type="PANTHER" id="PTHR43250">
    <property type="entry name" value="EXODEOXYRIBONUCLEASE III"/>
    <property type="match status" value="1"/>
</dbReference>